<comment type="subcellular location">
    <subcellularLocation>
        <location evidence="1">Cell envelope</location>
    </subcellularLocation>
</comment>
<evidence type="ECO:0000256" key="3">
    <source>
        <dbReference type="ARBA" id="ARBA00022729"/>
    </source>
</evidence>
<dbReference type="GO" id="GO:0005886">
    <property type="term" value="C:plasma membrane"/>
    <property type="evidence" value="ECO:0007669"/>
    <property type="project" value="TreeGrafter"/>
</dbReference>
<dbReference type="Gene3D" id="2.60.40.1220">
    <property type="match status" value="1"/>
</dbReference>
<evidence type="ECO:0000256" key="2">
    <source>
        <dbReference type="ARBA" id="ARBA00022723"/>
    </source>
</evidence>
<keyword evidence="2" id="KW-0479">Metal-binding</keyword>
<evidence type="ECO:0000256" key="6">
    <source>
        <dbReference type="SAM" id="Phobius"/>
    </source>
</evidence>
<name>A0A171BG34_9ACTN</name>
<keyword evidence="6" id="KW-0812">Transmembrane</keyword>
<gene>
    <name evidence="9" type="ORF">PS9374_00674</name>
</gene>
<feature type="transmembrane region" description="Helical" evidence="6">
    <location>
        <begin position="189"/>
        <end position="208"/>
    </location>
</feature>
<dbReference type="PANTHER" id="PTHR34820">
    <property type="entry name" value="INNER MEMBRANE PROTEIN YEBZ"/>
    <property type="match status" value="1"/>
</dbReference>
<keyword evidence="6" id="KW-0472">Membrane</keyword>
<dbReference type="GO" id="GO:0006825">
    <property type="term" value="P:copper ion transport"/>
    <property type="evidence" value="ECO:0007669"/>
    <property type="project" value="InterPro"/>
</dbReference>
<evidence type="ECO:0000256" key="4">
    <source>
        <dbReference type="ARBA" id="ARBA00023008"/>
    </source>
</evidence>
<dbReference type="GO" id="GO:0005507">
    <property type="term" value="F:copper ion binding"/>
    <property type="evidence" value="ECO:0007669"/>
    <property type="project" value="InterPro"/>
</dbReference>
<dbReference type="InterPro" id="IPR014755">
    <property type="entry name" value="Cu-Rt/internalin_Ig-like"/>
</dbReference>
<keyword evidence="3 7" id="KW-0732">Signal</keyword>
<feature type="chain" id="PRO_5038901243" evidence="7">
    <location>
        <begin position="29"/>
        <end position="214"/>
    </location>
</feature>
<dbReference type="AlphaFoldDB" id="A0A171BG34"/>
<accession>A0A171BG34</accession>
<reference evidence="10" key="2">
    <citation type="submission" date="2016-04" db="EMBL/GenBank/DDBJ databases">
        <title>Planomonospora sphaerica JCM9374 whole genome shotgun sequence.</title>
        <authorList>
            <person name="Suzuki T."/>
            <person name="Dohra H."/>
            <person name="Kodani S."/>
        </authorList>
    </citation>
    <scope>NUCLEOTIDE SEQUENCE [LARGE SCALE GENOMIC DNA]</scope>
    <source>
        <strain evidence="10">JCM 9374</strain>
    </source>
</reference>
<dbReference type="InterPro" id="IPR014756">
    <property type="entry name" value="Ig_E-set"/>
</dbReference>
<evidence type="ECO:0000259" key="8">
    <source>
        <dbReference type="Pfam" id="PF04234"/>
    </source>
</evidence>
<evidence type="ECO:0000313" key="10">
    <source>
        <dbReference type="Proteomes" id="UP000077701"/>
    </source>
</evidence>
<feature type="compositionally biased region" description="Low complexity" evidence="5">
    <location>
        <begin position="122"/>
        <end position="139"/>
    </location>
</feature>
<keyword evidence="4" id="KW-0186">Copper</keyword>
<dbReference type="EMBL" id="BDCX01000001">
    <property type="protein sequence ID" value="GAT65042.1"/>
    <property type="molecule type" value="Genomic_DNA"/>
</dbReference>
<evidence type="ECO:0000256" key="5">
    <source>
        <dbReference type="SAM" id="MobiDB-lite"/>
    </source>
</evidence>
<keyword evidence="6" id="KW-1133">Transmembrane helix</keyword>
<proteinExistence type="predicted"/>
<sequence>MKTSPFAAALALLAVLVLGTALASPALAHDALKSSDPAANAKVESLEEVKLTFTARVRFPNVVVRDGDDTPRQAGKAAVDGTVVTQKVEAGLPPGRYVIAYRVVSSDGHPIEGEIPFTLTGSPDASPAPAESAAPAESPAPDESDSAESAAPSAAPSGSAAPAEAAPTAPPATATPAAGTEDSGGVPGWAWLVFGGVTGIGIGLFLSMRNRKQP</sequence>
<reference evidence="9 10" key="1">
    <citation type="journal article" date="2016" name="Genome Announc.">
        <title>Draft Genome Sequence of Planomonospora sphaerica JCM9374, a Rare Actinomycete.</title>
        <authorList>
            <person name="Dohra H."/>
            <person name="Suzuki T."/>
            <person name="Inoue Y."/>
            <person name="Kodani S."/>
        </authorList>
    </citation>
    <scope>NUCLEOTIDE SEQUENCE [LARGE SCALE GENOMIC DNA]</scope>
    <source>
        <strain evidence="9 10">JCM 9374</strain>
    </source>
</reference>
<feature type="region of interest" description="Disordered" evidence="5">
    <location>
        <begin position="112"/>
        <end position="183"/>
    </location>
</feature>
<dbReference type="RefSeq" id="WP_068894336.1">
    <property type="nucleotide sequence ID" value="NZ_BDCX01000001.1"/>
</dbReference>
<dbReference type="PANTHER" id="PTHR34820:SF4">
    <property type="entry name" value="INNER MEMBRANE PROTEIN YEBZ"/>
    <property type="match status" value="1"/>
</dbReference>
<feature type="compositionally biased region" description="Low complexity" evidence="5">
    <location>
        <begin position="147"/>
        <end position="181"/>
    </location>
</feature>
<protein>
    <submittedName>
        <fullName evidence="9">Copper resistance protein CopC</fullName>
    </submittedName>
</protein>
<keyword evidence="10" id="KW-1185">Reference proteome</keyword>
<comment type="caution">
    <text evidence="9">The sequence shown here is derived from an EMBL/GenBank/DDBJ whole genome shotgun (WGS) entry which is preliminary data.</text>
</comment>
<dbReference type="OrthoDB" id="5242236at2"/>
<evidence type="ECO:0000313" key="9">
    <source>
        <dbReference type="EMBL" id="GAT65042.1"/>
    </source>
</evidence>
<dbReference type="InterPro" id="IPR007348">
    <property type="entry name" value="CopC_dom"/>
</dbReference>
<feature type="domain" description="CopC" evidence="8">
    <location>
        <begin position="29"/>
        <end position="119"/>
    </location>
</feature>
<dbReference type="Proteomes" id="UP000077701">
    <property type="component" value="Unassembled WGS sequence"/>
</dbReference>
<organism evidence="9 10">
    <name type="scientific">Planomonospora sphaerica</name>
    <dbReference type="NCBI Taxonomy" id="161355"/>
    <lineage>
        <taxon>Bacteria</taxon>
        <taxon>Bacillati</taxon>
        <taxon>Actinomycetota</taxon>
        <taxon>Actinomycetes</taxon>
        <taxon>Streptosporangiales</taxon>
        <taxon>Streptosporangiaceae</taxon>
        <taxon>Planomonospora</taxon>
    </lineage>
</organism>
<dbReference type="GO" id="GO:0030313">
    <property type="term" value="C:cell envelope"/>
    <property type="evidence" value="ECO:0007669"/>
    <property type="project" value="UniProtKB-SubCell"/>
</dbReference>
<dbReference type="GO" id="GO:0042597">
    <property type="term" value="C:periplasmic space"/>
    <property type="evidence" value="ECO:0007669"/>
    <property type="project" value="InterPro"/>
</dbReference>
<evidence type="ECO:0000256" key="7">
    <source>
        <dbReference type="SAM" id="SignalP"/>
    </source>
</evidence>
<dbReference type="Pfam" id="PF04234">
    <property type="entry name" value="CopC"/>
    <property type="match status" value="1"/>
</dbReference>
<dbReference type="GO" id="GO:0046688">
    <property type="term" value="P:response to copper ion"/>
    <property type="evidence" value="ECO:0007669"/>
    <property type="project" value="InterPro"/>
</dbReference>
<dbReference type="SUPFAM" id="SSF81296">
    <property type="entry name" value="E set domains"/>
    <property type="match status" value="1"/>
</dbReference>
<dbReference type="InterPro" id="IPR032694">
    <property type="entry name" value="CopC/D"/>
</dbReference>
<evidence type="ECO:0000256" key="1">
    <source>
        <dbReference type="ARBA" id="ARBA00004196"/>
    </source>
</evidence>
<feature type="signal peptide" evidence="7">
    <location>
        <begin position="1"/>
        <end position="28"/>
    </location>
</feature>
<dbReference type="STRING" id="161355.PS9374_00674"/>